<proteinExistence type="predicted"/>
<sequence length="174" mass="18975">MPIKHQVVAEMINTGWMFQMTKVVEIMAGAALLANRFVPLALAVAAPVAIMTFLLDAFILDAFVQYFTGAVTWKYLATELLDVIFGGACVLFIHAFLMLAFWNYYSPMMSFRATPAHQLNATTAAGKNAGGKRAALIVLGAPALVLAGINAIWIAGMVNEWLIPWSSLKLLRLQ</sequence>
<feature type="transmembrane region" description="Helical" evidence="1">
    <location>
        <begin position="80"/>
        <end position="102"/>
    </location>
</feature>
<reference evidence="2 3" key="1">
    <citation type="submission" date="2017-12" db="EMBL/GenBank/DDBJ databases">
        <authorList>
            <person name="Hurst M.R.H."/>
        </authorList>
    </citation>
    <scope>NUCLEOTIDE SEQUENCE [LARGE SCALE GENOMIC DNA]</scope>
    <source>
        <strain evidence="2 3">SY-3-19</strain>
    </source>
</reference>
<organism evidence="2 3">
    <name type="scientific">Hyphococcus luteus</name>
    <dbReference type="NCBI Taxonomy" id="2058213"/>
    <lineage>
        <taxon>Bacteria</taxon>
        <taxon>Pseudomonadati</taxon>
        <taxon>Pseudomonadota</taxon>
        <taxon>Alphaproteobacteria</taxon>
        <taxon>Parvularculales</taxon>
        <taxon>Parvularculaceae</taxon>
        <taxon>Hyphococcus</taxon>
    </lineage>
</organism>
<feature type="transmembrane region" description="Helical" evidence="1">
    <location>
        <begin position="134"/>
        <end position="155"/>
    </location>
</feature>
<keyword evidence="1" id="KW-0472">Membrane</keyword>
<protein>
    <submittedName>
        <fullName evidence="2">Uncharacterized protein</fullName>
    </submittedName>
</protein>
<comment type="caution">
    <text evidence="2">The sequence shown here is derived from an EMBL/GenBank/DDBJ whole genome shotgun (WGS) entry which is preliminary data.</text>
</comment>
<keyword evidence="1" id="KW-0812">Transmembrane</keyword>
<dbReference type="Proteomes" id="UP000239504">
    <property type="component" value="Unassembled WGS sequence"/>
</dbReference>
<gene>
    <name evidence="2" type="ORF">CW354_11020</name>
</gene>
<accession>A0A2S7K519</accession>
<dbReference type="AlphaFoldDB" id="A0A2S7K519"/>
<keyword evidence="3" id="KW-1185">Reference proteome</keyword>
<dbReference type="EMBL" id="PJCH01000006">
    <property type="protein sequence ID" value="PQA87604.1"/>
    <property type="molecule type" value="Genomic_DNA"/>
</dbReference>
<feature type="transmembrane region" description="Helical" evidence="1">
    <location>
        <begin position="37"/>
        <end position="60"/>
    </location>
</feature>
<evidence type="ECO:0000313" key="3">
    <source>
        <dbReference type="Proteomes" id="UP000239504"/>
    </source>
</evidence>
<keyword evidence="1" id="KW-1133">Transmembrane helix</keyword>
<evidence type="ECO:0000313" key="2">
    <source>
        <dbReference type="EMBL" id="PQA87604.1"/>
    </source>
</evidence>
<name>A0A2S7K519_9PROT</name>
<evidence type="ECO:0000256" key="1">
    <source>
        <dbReference type="SAM" id="Phobius"/>
    </source>
</evidence>